<dbReference type="InterPro" id="IPR023214">
    <property type="entry name" value="HAD_sf"/>
</dbReference>
<evidence type="ECO:0000313" key="2">
    <source>
        <dbReference type="Proteomes" id="UP001163726"/>
    </source>
</evidence>
<gene>
    <name evidence="1" type="ORF">OLW01_03705</name>
</gene>
<proteinExistence type="predicted"/>
<accession>A0ABY7AMY1</accession>
<dbReference type="PANTHER" id="PTHR18901">
    <property type="entry name" value="2-DEOXYGLUCOSE-6-PHOSPHATE PHOSPHATASE 2"/>
    <property type="match status" value="1"/>
</dbReference>
<dbReference type="SFLD" id="SFLDS00003">
    <property type="entry name" value="Haloacid_Dehalogenase"/>
    <property type="match status" value="1"/>
</dbReference>
<dbReference type="InterPro" id="IPR036412">
    <property type="entry name" value="HAD-like_sf"/>
</dbReference>
<protein>
    <submittedName>
        <fullName evidence="1">HAD family phosphatase</fullName>
    </submittedName>
</protein>
<dbReference type="NCBIfam" id="TIGR01509">
    <property type="entry name" value="HAD-SF-IA-v3"/>
    <property type="match status" value="1"/>
</dbReference>
<dbReference type="InterPro" id="IPR006439">
    <property type="entry name" value="HAD-SF_hydro_IA"/>
</dbReference>
<name>A0ABY7AMY1_9ALTE</name>
<dbReference type="EMBL" id="CP109965">
    <property type="protein sequence ID" value="WAJ70918.1"/>
    <property type="molecule type" value="Genomic_DNA"/>
</dbReference>
<dbReference type="Proteomes" id="UP001163726">
    <property type="component" value="Chromosome"/>
</dbReference>
<dbReference type="SUPFAM" id="SSF56784">
    <property type="entry name" value="HAD-like"/>
    <property type="match status" value="1"/>
</dbReference>
<dbReference type="RefSeq" id="WP_268075284.1">
    <property type="nucleotide sequence ID" value="NZ_CP109965.1"/>
</dbReference>
<dbReference type="InterPro" id="IPR023198">
    <property type="entry name" value="PGP-like_dom2"/>
</dbReference>
<dbReference type="InterPro" id="IPR041492">
    <property type="entry name" value="HAD_2"/>
</dbReference>
<dbReference type="Gene3D" id="3.40.50.1000">
    <property type="entry name" value="HAD superfamily/HAD-like"/>
    <property type="match status" value="1"/>
</dbReference>
<dbReference type="NCBIfam" id="TIGR01549">
    <property type="entry name" value="HAD-SF-IA-v1"/>
    <property type="match status" value="1"/>
</dbReference>
<organism evidence="1 2">
    <name type="scientific">Catenovulum adriaticum</name>
    <dbReference type="NCBI Taxonomy" id="2984846"/>
    <lineage>
        <taxon>Bacteria</taxon>
        <taxon>Pseudomonadati</taxon>
        <taxon>Pseudomonadota</taxon>
        <taxon>Gammaproteobacteria</taxon>
        <taxon>Alteromonadales</taxon>
        <taxon>Alteromonadaceae</taxon>
        <taxon>Catenovulum</taxon>
    </lineage>
</organism>
<sequence>MSKISDLKAVLFDMDGTIFDSESLYSQAWVASAQHFNQHFTHQMYQDFVGVRSVECYQIAQKMFGEDFDMTPFIQFFRNYISAEKAQNMPIKPGFTALFERLKNSGLKLGLVTSARQASILENFANLSYLADFDVVISGDDVTHAKPSPECYQTACQKLNITPQQALVFEDSNPGALAAIRAGCQTVIIPDLLPIETHIEKQAFRVFDNLSQVQHSLF</sequence>
<dbReference type="SFLD" id="SFLDG01129">
    <property type="entry name" value="C1.5:_HAD__Beta-PGM__Phosphata"/>
    <property type="match status" value="1"/>
</dbReference>
<dbReference type="Gene3D" id="1.10.150.240">
    <property type="entry name" value="Putative phosphatase, domain 2"/>
    <property type="match status" value="1"/>
</dbReference>
<evidence type="ECO:0000313" key="1">
    <source>
        <dbReference type="EMBL" id="WAJ70918.1"/>
    </source>
</evidence>
<reference evidence="1" key="1">
    <citation type="submission" date="2022-10" db="EMBL/GenBank/DDBJ databases">
        <title>Catenovulum adriacola sp. nov. isolated in the Harbour of Susak.</title>
        <authorList>
            <person name="Schoch T."/>
            <person name="Reich S.J."/>
            <person name="Stoeferle S."/>
            <person name="Flaiz M."/>
            <person name="Kazda M."/>
            <person name="Riedel C.U."/>
            <person name="Duerre P."/>
        </authorList>
    </citation>
    <scope>NUCLEOTIDE SEQUENCE</scope>
    <source>
        <strain evidence="1">TS8</strain>
    </source>
</reference>
<dbReference type="CDD" id="cd07505">
    <property type="entry name" value="HAD_BPGM-like"/>
    <property type="match status" value="1"/>
</dbReference>
<keyword evidence="2" id="KW-1185">Reference proteome</keyword>
<dbReference type="PANTHER" id="PTHR18901:SF38">
    <property type="entry name" value="PSEUDOURIDINE-5'-PHOSPHATASE"/>
    <property type="match status" value="1"/>
</dbReference>
<dbReference type="Pfam" id="PF13419">
    <property type="entry name" value="HAD_2"/>
    <property type="match status" value="1"/>
</dbReference>